<organism evidence="2 3">
    <name type="scientific">Pisum sativum</name>
    <name type="common">Garden pea</name>
    <name type="synonym">Lathyrus oleraceus</name>
    <dbReference type="NCBI Taxonomy" id="3888"/>
    <lineage>
        <taxon>Eukaryota</taxon>
        <taxon>Viridiplantae</taxon>
        <taxon>Streptophyta</taxon>
        <taxon>Embryophyta</taxon>
        <taxon>Tracheophyta</taxon>
        <taxon>Spermatophyta</taxon>
        <taxon>Magnoliopsida</taxon>
        <taxon>eudicotyledons</taxon>
        <taxon>Gunneridae</taxon>
        <taxon>Pentapetalae</taxon>
        <taxon>rosids</taxon>
        <taxon>fabids</taxon>
        <taxon>Fabales</taxon>
        <taxon>Fabaceae</taxon>
        <taxon>Papilionoideae</taxon>
        <taxon>50 kb inversion clade</taxon>
        <taxon>NPAAA clade</taxon>
        <taxon>Hologalegina</taxon>
        <taxon>IRL clade</taxon>
        <taxon>Fabeae</taxon>
        <taxon>Lathyrus</taxon>
    </lineage>
</organism>
<comment type="caution">
    <text evidence="2">The sequence shown here is derived from an EMBL/GenBank/DDBJ whole genome shotgun (WGS) entry which is preliminary data.</text>
</comment>
<dbReference type="InterPro" id="IPR016197">
    <property type="entry name" value="Chromo-like_dom_sf"/>
</dbReference>
<dbReference type="EMBL" id="JAMSHJ010000007">
    <property type="protein sequence ID" value="KAI5386451.1"/>
    <property type="molecule type" value="Genomic_DNA"/>
</dbReference>
<reference evidence="2 3" key="1">
    <citation type="journal article" date="2022" name="Nat. Genet.">
        <title>Improved pea reference genome and pan-genome highlight genomic features and evolutionary characteristics.</title>
        <authorList>
            <person name="Yang T."/>
            <person name="Liu R."/>
            <person name="Luo Y."/>
            <person name="Hu S."/>
            <person name="Wang D."/>
            <person name="Wang C."/>
            <person name="Pandey M.K."/>
            <person name="Ge S."/>
            <person name="Xu Q."/>
            <person name="Li N."/>
            <person name="Li G."/>
            <person name="Huang Y."/>
            <person name="Saxena R.K."/>
            <person name="Ji Y."/>
            <person name="Li M."/>
            <person name="Yan X."/>
            <person name="He Y."/>
            <person name="Liu Y."/>
            <person name="Wang X."/>
            <person name="Xiang C."/>
            <person name="Varshney R.K."/>
            <person name="Ding H."/>
            <person name="Gao S."/>
            <person name="Zong X."/>
        </authorList>
    </citation>
    <scope>NUCLEOTIDE SEQUENCE [LARGE SCALE GENOMIC DNA]</scope>
    <source>
        <strain evidence="2 3">cv. Zhongwan 6</strain>
    </source>
</reference>
<sequence>MQCVAWERLVEEIQGDDKLMEIARDLLSDPLSHPGFQLKGGRLYHEGMTVIPKGSPRVDWVLHEFHDTAGVIQGIAPNVEPQPMPSCMNEEWYLKPSPEDALDTRRNAHGVVEVLVKWKGLSEFENSWEPVDKMRNEFP</sequence>
<dbReference type="Gramene" id="Psat07G0283300-T1">
    <property type="protein sequence ID" value="KAI5386451.1"/>
    <property type="gene ID" value="KIW84_072833"/>
</dbReference>
<dbReference type="SUPFAM" id="SSF54160">
    <property type="entry name" value="Chromo domain-like"/>
    <property type="match status" value="1"/>
</dbReference>
<gene>
    <name evidence="2" type="ORF">KIW84_072833</name>
</gene>
<evidence type="ECO:0000259" key="1">
    <source>
        <dbReference type="PROSITE" id="PS50013"/>
    </source>
</evidence>
<evidence type="ECO:0000313" key="3">
    <source>
        <dbReference type="Proteomes" id="UP001058974"/>
    </source>
</evidence>
<dbReference type="PROSITE" id="PS50013">
    <property type="entry name" value="CHROMO_2"/>
    <property type="match status" value="1"/>
</dbReference>
<protein>
    <recommendedName>
        <fullName evidence="1">Chromo domain-containing protein</fullName>
    </recommendedName>
</protein>
<accession>A0A9D4ZVQ0</accession>
<evidence type="ECO:0000313" key="2">
    <source>
        <dbReference type="EMBL" id="KAI5386451.1"/>
    </source>
</evidence>
<proteinExistence type="predicted"/>
<feature type="domain" description="Chromo" evidence="1">
    <location>
        <begin position="96"/>
        <end position="139"/>
    </location>
</feature>
<dbReference type="AlphaFoldDB" id="A0A9D4ZVQ0"/>
<dbReference type="Gene3D" id="2.40.50.40">
    <property type="match status" value="1"/>
</dbReference>
<dbReference type="Proteomes" id="UP001058974">
    <property type="component" value="Chromosome 7"/>
</dbReference>
<dbReference type="InterPro" id="IPR023780">
    <property type="entry name" value="Chromo_domain"/>
</dbReference>
<dbReference type="InterPro" id="IPR000953">
    <property type="entry name" value="Chromo/chromo_shadow_dom"/>
</dbReference>
<name>A0A9D4ZVQ0_PEA</name>
<keyword evidence="3" id="KW-1185">Reference proteome</keyword>
<dbReference type="Pfam" id="PF00385">
    <property type="entry name" value="Chromo"/>
    <property type="match status" value="1"/>
</dbReference>